<reference evidence="9" key="1">
    <citation type="journal article" date="2019" name="Int. J. Syst. Evol. Microbiol.">
        <title>The Global Catalogue of Microorganisms (GCM) 10K type strain sequencing project: providing services to taxonomists for standard genome sequencing and annotation.</title>
        <authorList>
            <consortium name="The Broad Institute Genomics Platform"/>
            <consortium name="The Broad Institute Genome Sequencing Center for Infectious Disease"/>
            <person name="Wu L."/>
            <person name="Ma J."/>
        </authorList>
    </citation>
    <scope>NUCLEOTIDE SEQUENCE [LARGE SCALE GENOMIC DNA]</scope>
    <source>
        <strain evidence="9">JCM 31920</strain>
    </source>
</reference>
<gene>
    <name evidence="8" type="ORF">GCM10023091_34640</name>
</gene>
<proteinExistence type="inferred from homology"/>
<dbReference type="InterPro" id="IPR011990">
    <property type="entry name" value="TPR-like_helical_dom_sf"/>
</dbReference>
<feature type="domain" description="SusD-like N-terminal" evidence="7">
    <location>
        <begin position="35"/>
        <end position="198"/>
    </location>
</feature>
<dbReference type="InterPro" id="IPR012944">
    <property type="entry name" value="SusD_RagB_dom"/>
</dbReference>
<evidence type="ECO:0000256" key="4">
    <source>
        <dbReference type="ARBA" id="ARBA00023136"/>
    </source>
</evidence>
<organism evidence="8 9">
    <name type="scientific">Ravibacter arvi</name>
    <dbReference type="NCBI Taxonomy" id="2051041"/>
    <lineage>
        <taxon>Bacteria</taxon>
        <taxon>Pseudomonadati</taxon>
        <taxon>Bacteroidota</taxon>
        <taxon>Cytophagia</taxon>
        <taxon>Cytophagales</taxon>
        <taxon>Spirosomataceae</taxon>
        <taxon>Ravibacter</taxon>
    </lineage>
</organism>
<dbReference type="RefSeq" id="WP_345031527.1">
    <property type="nucleotide sequence ID" value="NZ_BAABEY010000032.1"/>
</dbReference>
<evidence type="ECO:0000256" key="5">
    <source>
        <dbReference type="ARBA" id="ARBA00023237"/>
    </source>
</evidence>
<keyword evidence="9" id="KW-1185">Reference proteome</keyword>
<evidence type="ECO:0000313" key="9">
    <source>
        <dbReference type="Proteomes" id="UP001501508"/>
    </source>
</evidence>
<accession>A0ABP8M824</accession>
<evidence type="ECO:0000256" key="3">
    <source>
        <dbReference type="ARBA" id="ARBA00022729"/>
    </source>
</evidence>
<dbReference type="Pfam" id="PF07980">
    <property type="entry name" value="SusD_RagB"/>
    <property type="match status" value="1"/>
</dbReference>
<keyword evidence="4" id="KW-0472">Membrane</keyword>
<evidence type="ECO:0000259" key="6">
    <source>
        <dbReference type="Pfam" id="PF07980"/>
    </source>
</evidence>
<dbReference type="CDD" id="cd08977">
    <property type="entry name" value="SusD"/>
    <property type="match status" value="1"/>
</dbReference>
<dbReference type="InterPro" id="IPR033985">
    <property type="entry name" value="SusD-like_N"/>
</dbReference>
<comment type="similarity">
    <text evidence="2">Belongs to the SusD family.</text>
</comment>
<keyword evidence="5" id="KW-0998">Cell outer membrane</keyword>
<protein>
    <submittedName>
        <fullName evidence="8">RagB/SusD family nutrient uptake outer membrane protein</fullName>
    </submittedName>
</protein>
<dbReference type="Pfam" id="PF14322">
    <property type="entry name" value="SusD-like_3"/>
    <property type="match status" value="1"/>
</dbReference>
<evidence type="ECO:0000259" key="7">
    <source>
        <dbReference type="Pfam" id="PF14322"/>
    </source>
</evidence>
<comment type="subcellular location">
    <subcellularLocation>
        <location evidence="1">Cell outer membrane</location>
    </subcellularLocation>
</comment>
<evidence type="ECO:0000256" key="2">
    <source>
        <dbReference type="ARBA" id="ARBA00006275"/>
    </source>
</evidence>
<dbReference type="SUPFAM" id="SSF48452">
    <property type="entry name" value="TPR-like"/>
    <property type="match status" value="1"/>
</dbReference>
<comment type="caution">
    <text evidence="8">The sequence shown here is derived from an EMBL/GenBank/DDBJ whole genome shotgun (WGS) entry which is preliminary data.</text>
</comment>
<evidence type="ECO:0000313" key="8">
    <source>
        <dbReference type="EMBL" id="GAA4444465.1"/>
    </source>
</evidence>
<sequence length="490" mass="54979">MNHYLKITALGLCLFTASSCDSIIDLKPTSVISANSFWNSEQDAQGALNGMYAQFRNFTQAELILLGEARSEAMSHGIQNADYRIKYFENTMTATNADRTWIELYKTVNLANLVIKYVPGISFTSEPTKNGVLAQAYAMRAFCYYVMARTWGDVPISVEPVEGYNPETTFKARNPQAEVFTLIKSDIAQSLSLFANNTFPAGRSFWSKPAVNLLKADVHLWTSRRMGGDNGDAAIALEALEDAEKSDVSLLPDFSQIFAFTNKGNKEVIFATRFADLEATTNFFADMYINPSDLPASTDADTKLAIGTPGGFNWWAPSATLRNQFSTDDQRRSASFVEVYRNDNGNRSFVTSVVLKAKGFVENGTRRFLDDIVIYRYADLVLLKAEAKNLLGQDPSAEVNQIRQRAYKDKYAAHTYVAGSRAENDEAILQERLFEFAFEGKRWWDLVRFNKAFEKVPSLKGREKDQYLLLWPLSVGTMSLNSKLTQTPGY</sequence>
<name>A0ABP8M824_9BACT</name>
<feature type="domain" description="RagB/SusD" evidence="6">
    <location>
        <begin position="370"/>
        <end position="490"/>
    </location>
</feature>
<evidence type="ECO:0000256" key="1">
    <source>
        <dbReference type="ARBA" id="ARBA00004442"/>
    </source>
</evidence>
<dbReference type="Gene3D" id="1.25.40.390">
    <property type="match status" value="1"/>
</dbReference>
<dbReference type="PROSITE" id="PS51257">
    <property type="entry name" value="PROKAR_LIPOPROTEIN"/>
    <property type="match status" value="1"/>
</dbReference>
<keyword evidence="3" id="KW-0732">Signal</keyword>
<dbReference type="EMBL" id="BAABEY010000032">
    <property type="protein sequence ID" value="GAA4444465.1"/>
    <property type="molecule type" value="Genomic_DNA"/>
</dbReference>
<dbReference type="Proteomes" id="UP001501508">
    <property type="component" value="Unassembled WGS sequence"/>
</dbReference>